<keyword evidence="2" id="KW-1185">Reference proteome</keyword>
<dbReference type="SUPFAM" id="SSF51556">
    <property type="entry name" value="Metallo-dependent hydrolases"/>
    <property type="match status" value="1"/>
</dbReference>
<reference evidence="1" key="1">
    <citation type="submission" date="2023-08" db="EMBL/GenBank/DDBJ databases">
        <authorList>
            <person name="Audoor S."/>
            <person name="Bilcke G."/>
        </authorList>
    </citation>
    <scope>NUCLEOTIDE SEQUENCE</scope>
</reference>
<name>A0AAD2FFA0_9STRA</name>
<gene>
    <name evidence="1" type="ORF">CYCCA115_LOCUS405</name>
</gene>
<evidence type="ECO:0000313" key="2">
    <source>
        <dbReference type="Proteomes" id="UP001295423"/>
    </source>
</evidence>
<dbReference type="Proteomes" id="UP001295423">
    <property type="component" value="Unassembled WGS sequence"/>
</dbReference>
<organism evidence="1 2">
    <name type="scientific">Cylindrotheca closterium</name>
    <dbReference type="NCBI Taxonomy" id="2856"/>
    <lineage>
        <taxon>Eukaryota</taxon>
        <taxon>Sar</taxon>
        <taxon>Stramenopiles</taxon>
        <taxon>Ochrophyta</taxon>
        <taxon>Bacillariophyta</taxon>
        <taxon>Bacillariophyceae</taxon>
        <taxon>Bacillariophycidae</taxon>
        <taxon>Bacillariales</taxon>
        <taxon>Bacillariaceae</taxon>
        <taxon>Cylindrotheca</taxon>
    </lineage>
</organism>
<dbReference type="Pfam" id="PF01026">
    <property type="entry name" value="TatD_DNase"/>
    <property type="match status" value="1"/>
</dbReference>
<proteinExistence type="predicted"/>
<comment type="caution">
    <text evidence="1">The sequence shown here is derived from an EMBL/GenBank/DDBJ whole genome shotgun (WGS) entry which is preliminary data.</text>
</comment>
<dbReference type="PANTHER" id="PTHR47345">
    <property type="entry name" value="CUT9-INTERACTING PROTEIN SCN1"/>
    <property type="match status" value="1"/>
</dbReference>
<dbReference type="AlphaFoldDB" id="A0AAD2FFA0"/>
<dbReference type="InterPro" id="IPR001130">
    <property type="entry name" value="TatD-like"/>
</dbReference>
<accession>A0AAD2FFA0</accession>
<dbReference type="Gene3D" id="3.20.20.140">
    <property type="entry name" value="Metal-dependent hydrolases"/>
    <property type="match status" value="2"/>
</dbReference>
<dbReference type="PANTHER" id="PTHR47345:SF1">
    <property type="entry name" value="CUT9-INTERACTING PROTEIN SCN1"/>
    <property type="match status" value="1"/>
</dbReference>
<protein>
    <submittedName>
        <fullName evidence="1">Uncharacterized protein</fullName>
    </submittedName>
</protein>
<dbReference type="EMBL" id="CAKOGP040000001">
    <property type="protein sequence ID" value="CAJ1904505.1"/>
    <property type="molecule type" value="Genomic_DNA"/>
</dbReference>
<dbReference type="GO" id="GO:0016788">
    <property type="term" value="F:hydrolase activity, acting on ester bonds"/>
    <property type="evidence" value="ECO:0007669"/>
    <property type="project" value="InterPro"/>
</dbReference>
<evidence type="ECO:0000313" key="1">
    <source>
        <dbReference type="EMBL" id="CAJ1904505.1"/>
    </source>
</evidence>
<dbReference type="InterPro" id="IPR053044">
    <property type="entry name" value="Metallo-hydrolase/TatD-type"/>
</dbReference>
<dbReference type="InterPro" id="IPR032466">
    <property type="entry name" value="Metal_Hydrolase"/>
</dbReference>
<sequence>MDPKKGCPCCTFRLEDDLFLPPSLKSNYNGISVSSMELPMDPKEAVDFLSKASPIDTTMILIDSHGHAQLERDADENYTLDNKTTSSQGPLQLKSITCAVEPKDWADTLRYASKSTSVLPALGVHPWYLERLPNNWLEELDFWSTLPQLWHGVFVSVLKEIRDSAEAGEDVSNLLPPAIAMHSFTGTAHHVKELLALEKTIVKDNKTLFYFGFSHTVNFAMCTSEKSRRKGRDAVREVPTDRLLVESDVHASDDLLAGTAGAIAYVAWAREQELIAIASLSSQNGQSFLAMQ</sequence>